<sequence>MVLECFIMDEDRQSTIETRGYFDFRGKVIPYVNLANVFTADGSAGHRSNNIVVVQYAGQRAAFAVDRLFGDLQVVIKTLGRVYKDVEGISGATILGDGTVAMILDVPGIIKTVKNSKIKV</sequence>
<dbReference type="PATRIC" id="fig|29290.4.peg.592"/>
<comment type="function">
    <text evidence="3">Involved in the transmission of sensory signals from the chemoreceptors to the flagellar motors. CheA is autophosphorylated; it can transfer its phosphate group to either CheB or CheY.</text>
</comment>
<evidence type="ECO:0000313" key="6">
    <source>
        <dbReference type="Proteomes" id="UP000033423"/>
    </source>
</evidence>
<proteinExistence type="predicted"/>
<dbReference type="AlphaFoldDB" id="A0A0F3GZP5"/>
<dbReference type="SMART" id="SM00260">
    <property type="entry name" value="CheW"/>
    <property type="match status" value="1"/>
</dbReference>
<evidence type="ECO:0000256" key="2">
    <source>
        <dbReference type="ARBA" id="ARBA00012438"/>
    </source>
</evidence>
<dbReference type="GO" id="GO:0004673">
    <property type="term" value="F:protein histidine kinase activity"/>
    <property type="evidence" value="ECO:0007669"/>
    <property type="project" value="UniProtKB-EC"/>
</dbReference>
<protein>
    <recommendedName>
        <fullName evidence="2">histidine kinase</fullName>
        <ecNumber evidence="2">2.7.13.3</ecNumber>
    </recommendedName>
</protein>
<comment type="caution">
    <text evidence="5">The sequence shown here is derived from an EMBL/GenBank/DDBJ whole genome shotgun (WGS) entry which is preliminary data.</text>
</comment>
<evidence type="ECO:0000256" key="3">
    <source>
        <dbReference type="ARBA" id="ARBA00035100"/>
    </source>
</evidence>
<dbReference type="PROSITE" id="PS50851">
    <property type="entry name" value="CHEW"/>
    <property type="match status" value="1"/>
</dbReference>
<dbReference type="EC" id="2.7.13.3" evidence="2"/>
<evidence type="ECO:0000259" key="4">
    <source>
        <dbReference type="PROSITE" id="PS50851"/>
    </source>
</evidence>
<dbReference type="GO" id="GO:0007165">
    <property type="term" value="P:signal transduction"/>
    <property type="evidence" value="ECO:0007669"/>
    <property type="project" value="InterPro"/>
</dbReference>
<dbReference type="SUPFAM" id="SSF50341">
    <property type="entry name" value="CheW-like"/>
    <property type="match status" value="1"/>
</dbReference>
<evidence type="ECO:0000256" key="1">
    <source>
        <dbReference type="ARBA" id="ARBA00000085"/>
    </source>
</evidence>
<name>A0A0F3GZP5_9BACT</name>
<dbReference type="EMBL" id="LACI01000203">
    <property type="protein sequence ID" value="KJU87376.1"/>
    <property type="molecule type" value="Genomic_DNA"/>
</dbReference>
<dbReference type="Gene3D" id="2.30.30.40">
    <property type="entry name" value="SH3 Domains"/>
    <property type="match status" value="1"/>
</dbReference>
<dbReference type="Proteomes" id="UP000033423">
    <property type="component" value="Unassembled WGS sequence"/>
</dbReference>
<dbReference type="InterPro" id="IPR036061">
    <property type="entry name" value="CheW-like_dom_sf"/>
</dbReference>
<dbReference type="InterPro" id="IPR051315">
    <property type="entry name" value="Bact_Chemotaxis_CheA"/>
</dbReference>
<gene>
    <name evidence="5" type="ORF">MBAV_000432</name>
</gene>
<keyword evidence="6" id="KW-1185">Reference proteome</keyword>
<organism evidence="5 6">
    <name type="scientific">Candidatus Magnetobacterium bavaricum</name>
    <dbReference type="NCBI Taxonomy" id="29290"/>
    <lineage>
        <taxon>Bacteria</taxon>
        <taxon>Pseudomonadati</taxon>
        <taxon>Nitrospirota</taxon>
        <taxon>Thermodesulfovibrionia</taxon>
        <taxon>Thermodesulfovibrionales</taxon>
        <taxon>Candidatus Magnetobacteriaceae</taxon>
        <taxon>Candidatus Magnetobacterium</taxon>
    </lineage>
</organism>
<dbReference type="PANTHER" id="PTHR43395:SF10">
    <property type="entry name" value="CHEMOTAXIS PROTEIN CHEA"/>
    <property type="match status" value="1"/>
</dbReference>
<feature type="domain" description="CheW-like" evidence="4">
    <location>
        <begin position="1"/>
        <end position="115"/>
    </location>
</feature>
<dbReference type="PANTHER" id="PTHR43395">
    <property type="entry name" value="SENSOR HISTIDINE KINASE CHEA"/>
    <property type="match status" value="1"/>
</dbReference>
<evidence type="ECO:0000313" key="5">
    <source>
        <dbReference type="EMBL" id="KJU87376.1"/>
    </source>
</evidence>
<accession>A0A0F3GZP5</accession>
<dbReference type="GO" id="GO:0006935">
    <property type="term" value="P:chemotaxis"/>
    <property type="evidence" value="ECO:0007669"/>
    <property type="project" value="InterPro"/>
</dbReference>
<reference evidence="5 6" key="1">
    <citation type="submission" date="2015-02" db="EMBL/GenBank/DDBJ databases">
        <title>Single-cell genomics of uncultivated deep-branching MTB reveals a conserved set of magnetosome genes.</title>
        <authorList>
            <person name="Kolinko S."/>
            <person name="Richter M."/>
            <person name="Glockner F.O."/>
            <person name="Brachmann A."/>
            <person name="Schuler D."/>
        </authorList>
    </citation>
    <scope>NUCLEOTIDE SEQUENCE [LARGE SCALE GENOMIC DNA]</scope>
    <source>
        <strain evidence="5">TM-1</strain>
    </source>
</reference>
<dbReference type="FunFam" id="2.30.30.40:FF:000048">
    <property type="entry name" value="Chemotaxis protein CheA, putative"/>
    <property type="match status" value="1"/>
</dbReference>
<dbReference type="InterPro" id="IPR002545">
    <property type="entry name" value="CheW-lke_dom"/>
</dbReference>
<comment type="catalytic activity">
    <reaction evidence="1">
        <text>ATP + protein L-histidine = ADP + protein N-phospho-L-histidine.</text>
        <dbReference type="EC" id="2.7.13.3"/>
    </reaction>
</comment>
<dbReference type="Pfam" id="PF01584">
    <property type="entry name" value="CheW"/>
    <property type="match status" value="1"/>
</dbReference>